<sequence length="387" mass="44110">METTLRNDITIKDICDGFVYNESEGKGLFGLSGALTIQPEYQRNYIYADGKKDVAVIESILKGYPLGLIYFNKVNNNQFEVLDGQQRITSIGRFLTFKFAIKDENGMEQYFDSLPADKQKKIEETELLIYECEGEESEIKEWFKTINIAGVPLNPQELLNAIYSGPFVTLCKEEFSNSQNANIQKWGAYIKGSANRQDILQRALEWVSKGKIDNYMSSHRKENNIDELKTYFNSVIDWVSTVFLDVEKEMSGLEWGRLYETYHKTAYNPNEVSEQVQKLYGDAFVKNRKGVFEFILGGSSNTKLLDIRVFEESTKRSVYAKQKKEAEAKGISNCPHCALGHDANKSKVWAIKDMDADHVSAWSKGGKTDVSNCEMLCKTHNRAKGNR</sequence>
<dbReference type="GO" id="GO:0004519">
    <property type="term" value="F:endonuclease activity"/>
    <property type="evidence" value="ECO:0007669"/>
    <property type="project" value="InterPro"/>
</dbReference>
<dbReference type="RefSeq" id="WP_138656716.1">
    <property type="nucleotide sequence ID" value="NZ_VATY01000001.1"/>
</dbReference>
<feature type="domain" description="GmrSD restriction endonucleases N-terminal" evidence="2">
    <location>
        <begin position="36"/>
        <end position="163"/>
    </location>
</feature>
<proteinExistence type="predicted"/>
<name>A0A5S3PUZ2_9FLAO</name>
<comment type="caution">
    <text evidence="3">The sequence shown here is derived from an EMBL/GenBank/DDBJ whole genome shotgun (WGS) entry which is preliminary data.</text>
</comment>
<keyword evidence="4" id="KW-1185">Reference proteome</keyword>
<gene>
    <name evidence="3" type="ORF">FEE95_04965</name>
</gene>
<dbReference type="GO" id="GO:0008270">
    <property type="term" value="F:zinc ion binding"/>
    <property type="evidence" value="ECO:0007669"/>
    <property type="project" value="InterPro"/>
</dbReference>
<dbReference type="InterPro" id="IPR003615">
    <property type="entry name" value="HNH_nuc"/>
</dbReference>
<dbReference type="PANTHER" id="PTHR39639">
    <property type="entry name" value="CHROMOSOME 16, WHOLE GENOME SHOTGUN SEQUENCE"/>
    <property type="match status" value="1"/>
</dbReference>
<evidence type="ECO:0000259" key="2">
    <source>
        <dbReference type="Pfam" id="PF03235"/>
    </source>
</evidence>
<dbReference type="InterPro" id="IPR004919">
    <property type="entry name" value="GmrSD_N"/>
</dbReference>
<dbReference type="CDD" id="cd00085">
    <property type="entry name" value="HNHc"/>
    <property type="match status" value="1"/>
</dbReference>
<dbReference type="PANTHER" id="PTHR39639:SF1">
    <property type="entry name" value="DUF262 DOMAIN-CONTAINING PROTEIN"/>
    <property type="match status" value="1"/>
</dbReference>
<dbReference type="Pfam" id="PF03235">
    <property type="entry name" value="GmrSD_N"/>
    <property type="match status" value="1"/>
</dbReference>
<organism evidence="3 4">
    <name type="scientific">Maribacter algarum</name>
    <name type="common">ex Zhang et al. 2020</name>
    <dbReference type="NCBI Taxonomy" id="2578118"/>
    <lineage>
        <taxon>Bacteria</taxon>
        <taxon>Pseudomonadati</taxon>
        <taxon>Bacteroidota</taxon>
        <taxon>Flavobacteriia</taxon>
        <taxon>Flavobacteriales</taxon>
        <taxon>Flavobacteriaceae</taxon>
        <taxon>Maribacter</taxon>
    </lineage>
</organism>
<protein>
    <submittedName>
        <fullName evidence="3">DUF262 domain-containing protein</fullName>
    </submittedName>
</protein>
<dbReference type="InterPro" id="IPR002711">
    <property type="entry name" value="HNH"/>
</dbReference>
<dbReference type="Gene3D" id="1.10.30.50">
    <property type="match status" value="1"/>
</dbReference>
<dbReference type="OrthoDB" id="9764212at2"/>
<dbReference type="Proteomes" id="UP000310314">
    <property type="component" value="Unassembled WGS sequence"/>
</dbReference>
<dbReference type="Pfam" id="PF01844">
    <property type="entry name" value="HNH"/>
    <property type="match status" value="1"/>
</dbReference>
<dbReference type="GO" id="GO:0003676">
    <property type="term" value="F:nucleic acid binding"/>
    <property type="evidence" value="ECO:0007669"/>
    <property type="project" value="InterPro"/>
</dbReference>
<evidence type="ECO:0000313" key="4">
    <source>
        <dbReference type="Proteomes" id="UP000310314"/>
    </source>
</evidence>
<feature type="domain" description="HNH" evidence="1">
    <location>
        <begin position="352"/>
        <end position="387"/>
    </location>
</feature>
<evidence type="ECO:0000259" key="1">
    <source>
        <dbReference type="Pfam" id="PF01844"/>
    </source>
</evidence>
<dbReference type="AlphaFoldDB" id="A0A5S3PUZ2"/>
<dbReference type="EMBL" id="VATY01000001">
    <property type="protein sequence ID" value="TMM58783.1"/>
    <property type="molecule type" value="Genomic_DNA"/>
</dbReference>
<reference evidence="3 4" key="1">
    <citation type="submission" date="2019-05" db="EMBL/GenBank/DDBJ databases">
        <authorList>
            <person name="Zhang J.-Y."/>
            <person name="Feg X."/>
            <person name="Du Z.-J."/>
        </authorList>
    </citation>
    <scope>NUCLEOTIDE SEQUENCE [LARGE SCALE GENOMIC DNA]</scope>
    <source>
        <strain evidence="3 4">RZ26</strain>
    </source>
</reference>
<accession>A0A5S3PUZ2</accession>
<evidence type="ECO:0000313" key="3">
    <source>
        <dbReference type="EMBL" id="TMM58783.1"/>
    </source>
</evidence>